<evidence type="ECO:0000256" key="1">
    <source>
        <dbReference type="ARBA" id="ARBA00022723"/>
    </source>
</evidence>
<feature type="domain" description="THAP-type" evidence="6">
    <location>
        <begin position="111"/>
        <end position="203"/>
    </location>
</feature>
<sequence>MVSYCCIYTCVHRSRPSRDRPGINKEILFHPFPRKDLKKLKEWLSVVRPFVRNADAWRITRWVKICSDHFLPSDYMNMGRKVLKKDAVPSVFTGCKPIKSLGLTETYQNANVSPCAALGCPSKFTYCGDILKPSDEGRSFYCFPLTRPDILEKWEVAVGRKGYKATHTQRLCSRHFTRDSFIGKGRLTKHFQKLRPDAVPTLFTLPPLDLLDQVEPSAPYLQPKVVLYKVDELDFEPPKQFTAPAGTCQHIPFKALTCDHTYHKAKADTVEEMNRLGLVIEALKNQVMTSSHRVKSLKLSVTALKRQYELEMELLNNDLQGR</sequence>
<evidence type="ECO:0000256" key="5">
    <source>
        <dbReference type="PROSITE-ProRule" id="PRU00309"/>
    </source>
</evidence>
<dbReference type="PANTHER" id="PTHR46927">
    <property type="entry name" value="AGAP005574-PA"/>
    <property type="match status" value="1"/>
</dbReference>
<dbReference type="InterPro" id="IPR006612">
    <property type="entry name" value="THAP_Znf"/>
</dbReference>
<comment type="caution">
    <text evidence="7">The sequence shown here is derived from an EMBL/GenBank/DDBJ whole genome shotgun (WGS) entry which is preliminary data.</text>
</comment>
<dbReference type="GO" id="GO:0003677">
    <property type="term" value="F:DNA binding"/>
    <property type="evidence" value="ECO:0007669"/>
    <property type="project" value="UniProtKB-UniRule"/>
</dbReference>
<dbReference type="SUPFAM" id="SSF57716">
    <property type="entry name" value="Glucocorticoid receptor-like (DNA-binding domain)"/>
    <property type="match status" value="2"/>
</dbReference>
<evidence type="ECO:0000313" key="8">
    <source>
        <dbReference type="Proteomes" id="UP000735302"/>
    </source>
</evidence>
<dbReference type="SMART" id="SM00692">
    <property type="entry name" value="DM3"/>
    <property type="match status" value="2"/>
</dbReference>
<evidence type="ECO:0000256" key="2">
    <source>
        <dbReference type="ARBA" id="ARBA00022771"/>
    </source>
</evidence>
<keyword evidence="4 5" id="KW-0238">DNA-binding</keyword>
<keyword evidence="3" id="KW-0862">Zinc</keyword>
<dbReference type="InterPro" id="IPR052224">
    <property type="entry name" value="THAP_domain_protein"/>
</dbReference>
<reference evidence="7 8" key="1">
    <citation type="journal article" date="2021" name="Elife">
        <title>Chloroplast acquisition without the gene transfer in kleptoplastic sea slugs, Plakobranchus ocellatus.</title>
        <authorList>
            <person name="Maeda T."/>
            <person name="Takahashi S."/>
            <person name="Yoshida T."/>
            <person name="Shimamura S."/>
            <person name="Takaki Y."/>
            <person name="Nagai Y."/>
            <person name="Toyoda A."/>
            <person name="Suzuki Y."/>
            <person name="Arimoto A."/>
            <person name="Ishii H."/>
            <person name="Satoh N."/>
            <person name="Nishiyama T."/>
            <person name="Hasebe M."/>
            <person name="Maruyama T."/>
            <person name="Minagawa J."/>
            <person name="Obokata J."/>
            <person name="Shigenobu S."/>
        </authorList>
    </citation>
    <scope>NUCLEOTIDE SEQUENCE [LARGE SCALE GENOMIC DNA]</scope>
</reference>
<dbReference type="PANTHER" id="PTHR46927:SF3">
    <property type="entry name" value="THAP-TYPE DOMAIN-CONTAINING PROTEIN"/>
    <property type="match status" value="1"/>
</dbReference>
<dbReference type="Pfam" id="PF05485">
    <property type="entry name" value="THAP"/>
    <property type="match status" value="2"/>
</dbReference>
<feature type="domain" description="THAP-type" evidence="6">
    <location>
        <begin position="1"/>
        <end position="92"/>
    </location>
</feature>
<name>A0AAV4AGL6_9GAST</name>
<keyword evidence="2 5" id="KW-0863">Zinc-finger</keyword>
<dbReference type="SMART" id="SM00980">
    <property type="entry name" value="THAP"/>
    <property type="match status" value="2"/>
</dbReference>
<proteinExistence type="predicted"/>
<evidence type="ECO:0000256" key="4">
    <source>
        <dbReference type="ARBA" id="ARBA00023125"/>
    </source>
</evidence>
<dbReference type="PROSITE" id="PS50950">
    <property type="entry name" value="ZF_THAP"/>
    <property type="match status" value="2"/>
</dbReference>
<accession>A0AAV4AGL6</accession>
<organism evidence="7 8">
    <name type="scientific">Plakobranchus ocellatus</name>
    <dbReference type="NCBI Taxonomy" id="259542"/>
    <lineage>
        <taxon>Eukaryota</taxon>
        <taxon>Metazoa</taxon>
        <taxon>Spiralia</taxon>
        <taxon>Lophotrochozoa</taxon>
        <taxon>Mollusca</taxon>
        <taxon>Gastropoda</taxon>
        <taxon>Heterobranchia</taxon>
        <taxon>Euthyneura</taxon>
        <taxon>Panpulmonata</taxon>
        <taxon>Sacoglossa</taxon>
        <taxon>Placobranchoidea</taxon>
        <taxon>Plakobranchidae</taxon>
        <taxon>Plakobranchus</taxon>
    </lineage>
</organism>
<evidence type="ECO:0000259" key="6">
    <source>
        <dbReference type="PROSITE" id="PS50950"/>
    </source>
</evidence>
<keyword evidence="1" id="KW-0479">Metal-binding</keyword>
<gene>
    <name evidence="7" type="ORF">PoB_003683600</name>
</gene>
<dbReference type="AlphaFoldDB" id="A0AAV4AGL6"/>
<dbReference type="Proteomes" id="UP000735302">
    <property type="component" value="Unassembled WGS sequence"/>
</dbReference>
<keyword evidence="8" id="KW-1185">Reference proteome</keyword>
<dbReference type="GO" id="GO:0008270">
    <property type="term" value="F:zinc ion binding"/>
    <property type="evidence" value="ECO:0007669"/>
    <property type="project" value="UniProtKB-KW"/>
</dbReference>
<protein>
    <submittedName>
        <fullName evidence="7">THAP domain-containing protein 1</fullName>
    </submittedName>
</protein>
<dbReference type="EMBL" id="BLXT01004151">
    <property type="protein sequence ID" value="GFO10331.1"/>
    <property type="molecule type" value="Genomic_DNA"/>
</dbReference>
<evidence type="ECO:0000313" key="7">
    <source>
        <dbReference type="EMBL" id="GFO10331.1"/>
    </source>
</evidence>
<evidence type="ECO:0000256" key="3">
    <source>
        <dbReference type="ARBA" id="ARBA00022833"/>
    </source>
</evidence>